<proteinExistence type="predicted"/>
<name>A0A7G9Y422_9EURY</name>
<dbReference type="EMBL" id="MT630760">
    <property type="protein sequence ID" value="QNO42756.1"/>
    <property type="molecule type" value="Genomic_DNA"/>
</dbReference>
<gene>
    <name evidence="1" type="ORF">BPAOADCO_00020</name>
</gene>
<evidence type="ECO:0000313" key="1">
    <source>
        <dbReference type="EMBL" id="QNO42756.1"/>
    </source>
</evidence>
<accession>A0A7G9Y422</accession>
<sequence>MANGIIPSFQEMYQTVHVNFLQTLILFIRLQTVDIYSLATLTQPRILISKARYFMLVMMYGSSRQTRAVTRSGVGHLED</sequence>
<dbReference type="AlphaFoldDB" id="A0A7G9Y422"/>
<protein>
    <submittedName>
        <fullName evidence="1">Uncharacterized protein</fullName>
    </submittedName>
</protein>
<reference evidence="1" key="1">
    <citation type="submission" date="2020-06" db="EMBL/GenBank/DDBJ databases">
        <title>Unique genomic features of the anaerobic methanotrophic archaea.</title>
        <authorList>
            <person name="Chadwick G.L."/>
            <person name="Skennerton C.T."/>
            <person name="Laso-Perez R."/>
            <person name="Leu A.O."/>
            <person name="Speth D.R."/>
            <person name="Yu H."/>
            <person name="Morgan-Lang C."/>
            <person name="Hatzenpichler R."/>
            <person name="Goudeau D."/>
            <person name="Malmstrom R."/>
            <person name="Brazelton W.J."/>
            <person name="Woyke T."/>
            <person name="Hallam S.J."/>
            <person name="Tyson G.W."/>
            <person name="Wegener G."/>
            <person name="Boetius A."/>
            <person name="Orphan V."/>
        </authorList>
    </citation>
    <scope>NUCLEOTIDE SEQUENCE</scope>
</reference>
<organism evidence="1">
    <name type="scientific">Candidatus Methanogaster sp. ANME-2c ERB4</name>
    <dbReference type="NCBI Taxonomy" id="2759911"/>
    <lineage>
        <taxon>Archaea</taxon>
        <taxon>Methanobacteriati</taxon>
        <taxon>Methanobacteriota</taxon>
        <taxon>Stenosarchaea group</taxon>
        <taxon>Methanomicrobia</taxon>
        <taxon>Methanosarcinales</taxon>
        <taxon>ANME-2 cluster</taxon>
        <taxon>Candidatus Methanogasteraceae</taxon>
        <taxon>Candidatus Methanogaster</taxon>
    </lineage>
</organism>